<dbReference type="EMBL" id="CZCS02000196">
    <property type="protein sequence ID" value="VXD21188.1"/>
    <property type="molecule type" value="Genomic_DNA"/>
</dbReference>
<organism evidence="1 2">
    <name type="scientific">Planktothrix paucivesiculata PCC 9631</name>
    <dbReference type="NCBI Taxonomy" id="671071"/>
    <lineage>
        <taxon>Bacteria</taxon>
        <taxon>Bacillati</taxon>
        <taxon>Cyanobacteriota</taxon>
        <taxon>Cyanophyceae</taxon>
        <taxon>Oscillatoriophycideae</taxon>
        <taxon>Oscillatoriales</taxon>
        <taxon>Microcoleaceae</taxon>
        <taxon>Planktothrix</taxon>
    </lineage>
</organism>
<evidence type="ECO:0000313" key="1">
    <source>
        <dbReference type="EMBL" id="VXD21188.1"/>
    </source>
</evidence>
<evidence type="ECO:0000313" key="2">
    <source>
        <dbReference type="Proteomes" id="UP000182190"/>
    </source>
</evidence>
<name>A0A7Z9BXI7_9CYAN</name>
<reference evidence="1" key="1">
    <citation type="submission" date="2019-10" db="EMBL/GenBank/DDBJ databases">
        <authorList>
            <consortium name="Genoscope - CEA"/>
            <person name="William W."/>
        </authorList>
    </citation>
    <scope>NUCLEOTIDE SEQUENCE [LARGE SCALE GENOMIC DNA]</scope>
    <source>
        <strain evidence="1">BBR_PRJEB10994</strain>
    </source>
</reference>
<sequence length="40" mass="4492">MKLKSSLLKEEIKEVKLPLFNGHLGGSTLRKDQGTFSFLT</sequence>
<dbReference type="AlphaFoldDB" id="A0A7Z9BXI7"/>
<proteinExistence type="predicted"/>
<comment type="caution">
    <text evidence="1">The sequence shown here is derived from an EMBL/GenBank/DDBJ whole genome shotgun (WGS) entry which is preliminary data.</text>
</comment>
<dbReference type="Proteomes" id="UP000182190">
    <property type="component" value="Unassembled WGS sequence"/>
</dbReference>
<protein>
    <submittedName>
        <fullName evidence="1">Uncharacterized protein</fullName>
    </submittedName>
</protein>
<accession>A0A7Z9BXI7</accession>
<gene>
    <name evidence="1" type="ORF">PL9631_550004</name>
</gene>
<keyword evidence="2" id="KW-1185">Reference proteome</keyword>